<dbReference type="Proteomes" id="UP000294947">
    <property type="component" value="Unassembled WGS sequence"/>
</dbReference>
<dbReference type="EMBL" id="SMKW01000037">
    <property type="protein sequence ID" value="TDD43793.1"/>
    <property type="molecule type" value="Genomic_DNA"/>
</dbReference>
<reference evidence="2 3" key="1">
    <citation type="submission" date="2019-03" db="EMBL/GenBank/DDBJ databases">
        <title>Draft genome sequences of novel Actinobacteria.</title>
        <authorList>
            <person name="Sahin N."/>
            <person name="Ay H."/>
            <person name="Saygin H."/>
        </authorList>
    </citation>
    <scope>NUCLEOTIDE SEQUENCE [LARGE SCALE GENOMIC DNA]</scope>
    <source>
        <strain evidence="2 3">7K502</strain>
    </source>
</reference>
<evidence type="ECO:0000313" key="3">
    <source>
        <dbReference type="Proteomes" id="UP000294947"/>
    </source>
</evidence>
<gene>
    <name evidence="2" type="ORF">E1288_25795</name>
</gene>
<comment type="caution">
    <text evidence="2">The sequence shown here is derived from an EMBL/GenBank/DDBJ whole genome shotgun (WGS) entry which is preliminary data.</text>
</comment>
<organism evidence="2 3">
    <name type="scientific">Saccharopolyspora elongata</name>
    <dbReference type="NCBI Taxonomy" id="2530387"/>
    <lineage>
        <taxon>Bacteria</taxon>
        <taxon>Bacillati</taxon>
        <taxon>Actinomycetota</taxon>
        <taxon>Actinomycetes</taxon>
        <taxon>Pseudonocardiales</taxon>
        <taxon>Pseudonocardiaceae</taxon>
        <taxon>Saccharopolyspora</taxon>
    </lineage>
</organism>
<feature type="compositionally biased region" description="Polar residues" evidence="1">
    <location>
        <begin position="7"/>
        <end position="17"/>
    </location>
</feature>
<feature type="region of interest" description="Disordered" evidence="1">
    <location>
        <begin position="1"/>
        <end position="30"/>
    </location>
</feature>
<evidence type="ECO:0000256" key="1">
    <source>
        <dbReference type="SAM" id="MobiDB-lite"/>
    </source>
</evidence>
<dbReference type="AlphaFoldDB" id="A0A4R4YGA4"/>
<proteinExistence type="predicted"/>
<keyword evidence="3" id="KW-1185">Reference proteome</keyword>
<accession>A0A4R4YGA4</accession>
<protein>
    <submittedName>
        <fullName evidence="2">Uncharacterized protein</fullName>
    </submittedName>
</protein>
<sequence length="183" mass="19983">MGGSEPPANSGSSTADNTPAAVDSSAQVLEQELVPQSETLRIPQLGRHDVAVIEASRTAEGPDRQPAPDSTEYVKLLLKVKPLEKTNQLSENTWNVDFPDCDLTNELTTCWSMSGISPYLTAEQFHAQNSGEHVGDKEFLEPGNTYYVWAWQLIEKGSNLDQARLCEGVSYGENCVKIGQIKG</sequence>
<name>A0A4R4YGA4_9PSEU</name>
<evidence type="ECO:0000313" key="2">
    <source>
        <dbReference type="EMBL" id="TDD43793.1"/>
    </source>
</evidence>